<dbReference type="PANTHER" id="PTHR12534">
    <property type="entry name" value="30S RIBOSOMAL PROTEIN S2 PROKARYOTIC AND ORGANELLAR"/>
    <property type="match status" value="1"/>
</dbReference>
<dbReference type="AlphaFoldDB" id="A0A397I2I1"/>
<dbReference type="PANTHER" id="PTHR12534:SF0">
    <property type="entry name" value="SMALL RIBOSOMAL SUBUNIT PROTEIN US2M"/>
    <property type="match status" value="1"/>
</dbReference>
<evidence type="ECO:0008006" key="7">
    <source>
        <dbReference type="Google" id="ProtNLM"/>
    </source>
</evidence>
<dbReference type="PRINTS" id="PR00395">
    <property type="entry name" value="RIBOSOMALS2"/>
</dbReference>
<evidence type="ECO:0000256" key="4">
    <source>
        <dbReference type="RuleBase" id="RU003631"/>
    </source>
</evidence>
<dbReference type="Pfam" id="PF00318">
    <property type="entry name" value="Ribosomal_S2"/>
    <property type="match status" value="2"/>
</dbReference>
<dbReference type="NCBIfam" id="TIGR01011">
    <property type="entry name" value="rpsB_bact"/>
    <property type="match status" value="1"/>
</dbReference>
<dbReference type="PROSITE" id="PS00963">
    <property type="entry name" value="RIBOSOMAL_S2_2"/>
    <property type="match status" value="1"/>
</dbReference>
<dbReference type="GO" id="GO:0006412">
    <property type="term" value="P:translation"/>
    <property type="evidence" value="ECO:0007669"/>
    <property type="project" value="InterPro"/>
</dbReference>
<dbReference type="EMBL" id="PQFF01000254">
    <property type="protein sequence ID" value="RHZ69841.1"/>
    <property type="molecule type" value="Genomic_DNA"/>
</dbReference>
<dbReference type="PROSITE" id="PS00962">
    <property type="entry name" value="RIBOSOMAL_S2_1"/>
    <property type="match status" value="1"/>
</dbReference>
<comment type="caution">
    <text evidence="5">The sequence shown here is derived from an EMBL/GenBank/DDBJ whole genome shotgun (WGS) entry which is preliminary data.</text>
</comment>
<sequence>MRPIPSNVLSWNVRVKGSGTSHSKLPFSTRKLFNNLQCCNLSTMFDLKNNKETIINAATASNSETKIQTSKNFENKFKDEFSHRFAEAMLWTPPVPEQSLIDNVPDFFRKIGSIKIPSDSPDKTLNSPSSPYDLTLSSLLKAGLHLGHSKSLWNPSTFPFIYGTRHDISIINLEYTFIYLRRTCKVVREISYRGGIILFVNTRGGGYARAAIEAAKRCKQFQLTTRWLPGTLTNSQQVLGYLTTKKEGDLLTKVYAPDLIILLNPVENEIVLKEAKQCNIPTIGVVDTNFDPMKVSWPIPANDDSVRGIELIAGVLSVAARDGLLHRYEMLKKMDELRTKKGVIISKAKGLINF</sequence>
<organism evidence="5 6">
    <name type="scientific">Diversispora epigaea</name>
    <dbReference type="NCBI Taxonomy" id="1348612"/>
    <lineage>
        <taxon>Eukaryota</taxon>
        <taxon>Fungi</taxon>
        <taxon>Fungi incertae sedis</taxon>
        <taxon>Mucoromycota</taxon>
        <taxon>Glomeromycotina</taxon>
        <taxon>Glomeromycetes</taxon>
        <taxon>Diversisporales</taxon>
        <taxon>Diversisporaceae</taxon>
        <taxon>Diversispora</taxon>
    </lineage>
</organism>
<comment type="similarity">
    <text evidence="1 4">Belongs to the universal ribosomal protein uS2 family.</text>
</comment>
<dbReference type="Gene3D" id="3.40.50.10490">
    <property type="entry name" value="Glucose-6-phosphate isomerase like protein, domain 1"/>
    <property type="match status" value="1"/>
</dbReference>
<dbReference type="HAMAP" id="MF_00291_B">
    <property type="entry name" value="Ribosomal_uS2_B"/>
    <property type="match status" value="1"/>
</dbReference>
<gene>
    <name evidence="5" type="ORF">Glove_277g35</name>
</gene>
<dbReference type="InterPro" id="IPR001865">
    <property type="entry name" value="Ribosomal_uS2"/>
</dbReference>
<evidence type="ECO:0000313" key="6">
    <source>
        <dbReference type="Proteomes" id="UP000266861"/>
    </source>
</evidence>
<dbReference type="InterPro" id="IPR023591">
    <property type="entry name" value="Ribosomal_uS2_flav_dom_sf"/>
</dbReference>
<name>A0A397I2I1_9GLOM</name>
<dbReference type="CDD" id="cd01425">
    <property type="entry name" value="RPS2"/>
    <property type="match status" value="1"/>
</dbReference>
<reference evidence="5 6" key="1">
    <citation type="submission" date="2018-08" db="EMBL/GenBank/DDBJ databases">
        <title>Genome and evolution of the arbuscular mycorrhizal fungus Diversispora epigaea (formerly Glomus versiforme) and its bacterial endosymbionts.</title>
        <authorList>
            <person name="Sun X."/>
            <person name="Fei Z."/>
            <person name="Harrison M."/>
        </authorList>
    </citation>
    <scope>NUCLEOTIDE SEQUENCE [LARGE SCALE GENOMIC DNA]</scope>
    <source>
        <strain evidence="5 6">IT104</strain>
    </source>
</reference>
<evidence type="ECO:0000313" key="5">
    <source>
        <dbReference type="EMBL" id="RHZ69841.1"/>
    </source>
</evidence>
<keyword evidence="2 4" id="KW-0689">Ribosomal protein</keyword>
<dbReference type="InterPro" id="IPR005706">
    <property type="entry name" value="Ribosomal_uS2_bac/mit/plastid"/>
</dbReference>
<accession>A0A397I2I1</accession>
<dbReference type="Proteomes" id="UP000266861">
    <property type="component" value="Unassembled WGS sequence"/>
</dbReference>
<keyword evidence="6" id="KW-1185">Reference proteome</keyword>
<dbReference type="GO" id="GO:0003735">
    <property type="term" value="F:structural constituent of ribosome"/>
    <property type="evidence" value="ECO:0007669"/>
    <property type="project" value="InterPro"/>
</dbReference>
<dbReference type="GO" id="GO:0005763">
    <property type="term" value="C:mitochondrial small ribosomal subunit"/>
    <property type="evidence" value="ECO:0007669"/>
    <property type="project" value="TreeGrafter"/>
</dbReference>
<dbReference type="SUPFAM" id="SSF52313">
    <property type="entry name" value="Ribosomal protein S2"/>
    <property type="match status" value="1"/>
</dbReference>
<evidence type="ECO:0000256" key="1">
    <source>
        <dbReference type="ARBA" id="ARBA00006242"/>
    </source>
</evidence>
<dbReference type="STRING" id="1348612.A0A397I2I1"/>
<protein>
    <recommendedName>
        <fullName evidence="7">Ribosomal protein S2</fullName>
    </recommendedName>
</protein>
<dbReference type="InterPro" id="IPR018130">
    <property type="entry name" value="Ribosomal_uS2_CS"/>
</dbReference>
<evidence type="ECO:0000256" key="3">
    <source>
        <dbReference type="ARBA" id="ARBA00023274"/>
    </source>
</evidence>
<dbReference type="OrthoDB" id="2320368at2759"/>
<proteinExistence type="inferred from homology"/>
<keyword evidence="3 4" id="KW-0687">Ribonucleoprotein</keyword>
<evidence type="ECO:0000256" key="2">
    <source>
        <dbReference type="ARBA" id="ARBA00022980"/>
    </source>
</evidence>